<dbReference type="RefSeq" id="XP_013896149.1">
    <property type="nucleotide sequence ID" value="XM_014040695.1"/>
</dbReference>
<evidence type="ECO:0000313" key="2">
    <source>
        <dbReference type="EMBL" id="KIY97129.1"/>
    </source>
</evidence>
<proteinExistence type="predicted"/>
<gene>
    <name evidence="2" type="ORF">MNEG_10835</name>
</gene>
<dbReference type="EMBL" id="KK102697">
    <property type="protein sequence ID" value="KIY97129.1"/>
    <property type="molecule type" value="Genomic_DNA"/>
</dbReference>
<feature type="region of interest" description="Disordered" evidence="1">
    <location>
        <begin position="1"/>
        <end position="53"/>
    </location>
</feature>
<dbReference type="AlphaFoldDB" id="A0A0D2M0I3"/>
<organism evidence="2 3">
    <name type="scientific">Monoraphidium neglectum</name>
    <dbReference type="NCBI Taxonomy" id="145388"/>
    <lineage>
        <taxon>Eukaryota</taxon>
        <taxon>Viridiplantae</taxon>
        <taxon>Chlorophyta</taxon>
        <taxon>core chlorophytes</taxon>
        <taxon>Chlorophyceae</taxon>
        <taxon>CS clade</taxon>
        <taxon>Sphaeropleales</taxon>
        <taxon>Selenastraceae</taxon>
        <taxon>Monoraphidium</taxon>
    </lineage>
</organism>
<feature type="compositionally biased region" description="Basic and acidic residues" evidence="1">
    <location>
        <begin position="23"/>
        <end position="41"/>
    </location>
</feature>
<evidence type="ECO:0000313" key="3">
    <source>
        <dbReference type="Proteomes" id="UP000054498"/>
    </source>
</evidence>
<feature type="compositionally biased region" description="Low complexity" evidence="1">
    <location>
        <begin position="1"/>
        <end position="22"/>
    </location>
</feature>
<protein>
    <submittedName>
        <fullName evidence="2">Uncharacterized protein</fullName>
    </submittedName>
</protein>
<dbReference type="KEGG" id="mng:MNEG_10835"/>
<evidence type="ECO:0000256" key="1">
    <source>
        <dbReference type="SAM" id="MobiDB-lite"/>
    </source>
</evidence>
<sequence length="53" mass="5262">MAPSSDDGAAAAGPSTSSGVGASRRDSMEDLERAALIDRRGSKSISGLGPGRE</sequence>
<dbReference type="Proteomes" id="UP000054498">
    <property type="component" value="Unassembled WGS sequence"/>
</dbReference>
<name>A0A0D2M0I3_9CHLO</name>
<feature type="non-terminal residue" evidence="2">
    <location>
        <position position="53"/>
    </location>
</feature>
<accession>A0A0D2M0I3</accession>
<keyword evidence="3" id="KW-1185">Reference proteome</keyword>
<reference evidence="2 3" key="1">
    <citation type="journal article" date="2013" name="BMC Genomics">
        <title>Reconstruction of the lipid metabolism for the microalga Monoraphidium neglectum from its genome sequence reveals characteristics suitable for biofuel production.</title>
        <authorList>
            <person name="Bogen C."/>
            <person name="Al-Dilaimi A."/>
            <person name="Albersmeier A."/>
            <person name="Wichmann J."/>
            <person name="Grundmann M."/>
            <person name="Rupp O."/>
            <person name="Lauersen K.J."/>
            <person name="Blifernez-Klassen O."/>
            <person name="Kalinowski J."/>
            <person name="Goesmann A."/>
            <person name="Mussgnug J.H."/>
            <person name="Kruse O."/>
        </authorList>
    </citation>
    <scope>NUCLEOTIDE SEQUENCE [LARGE SCALE GENOMIC DNA]</scope>
    <source>
        <strain evidence="2 3">SAG 48.87</strain>
    </source>
</reference>
<dbReference type="GeneID" id="25728037"/>